<reference evidence="6" key="1">
    <citation type="submission" date="2022-10" db="EMBL/GenBank/DDBJ databases">
        <title>The WGS of Solirubrobacter ginsenosidimutans DSM 21036.</title>
        <authorList>
            <person name="Jiang Z."/>
        </authorList>
    </citation>
    <scope>NUCLEOTIDE SEQUENCE</scope>
    <source>
        <strain evidence="6">DSM 21036</strain>
    </source>
</reference>
<dbReference type="InterPro" id="IPR005119">
    <property type="entry name" value="LysR_subst-bd"/>
</dbReference>
<dbReference type="Gene3D" id="3.40.190.290">
    <property type="match status" value="1"/>
</dbReference>
<feature type="domain" description="HTH lysR-type" evidence="5">
    <location>
        <begin position="2"/>
        <end position="59"/>
    </location>
</feature>
<keyword evidence="7" id="KW-1185">Reference proteome</keyword>
<dbReference type="InterPro" id="IPR036388">
    <property type="entry name" value="WH-like_DNA-bd_sf"/>
</dbReference>
<dbReference type="GO" id="GO:0003700">
    <property type="term" value="F:DNA-binding transcription factor activity"/>
    <property type="evidence" value="ECO:0007669"/>
    <property type="project" value="InterPro"/>
</dbReference>
<dbReference type="Pfam" id="PF03466">
    <property type="entry name" value="LysR_substrate"/>
    <property type="match status" value="1"/>
</dbReference>
<dbReference type="Proteomes" id="UP001149140">
    <property type="component" value="Unassembled WGS sequence"/>
</dbReference>
<protein>
    <submittedName>
        <fullName evidence="6">LysR family transcriptional regulator</fullName>
    </submittedName>
</protein>
<evidence type="ECO:0000256" key="1">
    <source>
        <dbReference type="ARBA" id="ARBA00009437"/>
    </source>
</evidence>
<accession>A0A9X3MW58</accession>
<evidence type="ECO:0000259" key="5">
    <source>
        <dbReference type="PROSITE" id="PS50931"/>
    </source>
</evidence>
<dbReference type="PROSITE" id="PS50931">
    <property type="entry name" value="HTH_LYSR"/>
    <property type="match status" value="1"/>
</dbReference>
<comment type="similarity">
    <text evidence="1">Belongs to the LysR transcriptional regulatory family.</text>
</comment>
<evidence type="ECO:0000313" key="7">
    <source>
        <dbReference type="Proteomes" id="UP001149140"/>
    </source>
</evidence>
<dbReference type="RefSeq" id="WP_270042151.1">
    <property type="nucleotide sequence ID" value="NZ_JAPDOD010000021.1"/>
</dbReference>
<dbReference type="Pfam" id="PF00126">
    <property type="entry name" value="HTH_1"/>
    <property type="match status" value="1"/>
</dbReference>
<keyword evidence="2" id="KW-0805">Transcription regulation</keyword>
<dbReference type="InterPro" id="IPR036390">
    <property type="entry name" value="WH_DNA-bd_sf"/>
</dbReference>
<dbReference type="SUPFAM" id="SSF46785">
    <property type="entry name" value="Winged helix' DNA-binding domain"/>
    <property type="match status" value="1"/>
</dbReference>
<dbReference type="Gene3D" id="1.10.10.10">
    <property type="entry name" value="Winged helix-like DNA-binding domain superfamily/Winged helix DNA-binding domain"/>
    <property type="match status" value="1"/>
</dbReference>
<dbReference type="CDD" id="cd08423">
    <property type="entry name" value="PBP2_LTTR_like_6"/>
    <property type="match status" value="1"/>
</dbReference>
<dbReference type="InterPro" id="IPR000847">
    <property type="entry name" value="LysR_HTH_N"/>
</dbReference>
<gene>
    <name evidence="6" type="ORF">OM076_21745</name>
</gene>
<name>A0A9X3MW58_9ACTN</name>
<dbReference type="GO" id="GO:0005829">
    <property type="term" value="C:cytosol"/>
    <property type="evidence" value="ECO:0007669"/>
    <property type="project" value="TreeGrafter"/>
</dbReference>
<proteinExistence type="inferred from homology"/>
<evidence type="ECO:0000256" key="2">
    <source>
        <dbReference type="ARBA" id="ARBA00023015"/>
    </source>
</evidence>
<dbReference type="PRINTS" id="PR00039">
    <property type="entry name" value="HTHLYSR"/>
</dbReference>
<keyword evidence="3" id="KW-0238">DNA-binding</keyword>
<sequence length="308" mass="33329">MLDVRRMRVLSEVAARGSFSAAAEALSLTQSAVSQHVAALEREVGQALVERGTRPVELTEAGHALTRHATGIFARLDAAEQELGEIAGRRRGRLRFGSFPTALVTLAPPAFAHFRRRHPDVTLTVVDDHLQRLLPRLARGELDLALIYRHETLTTAGDFDCDVLLEDEFRVVLPARHRLTRRTRPLELAQLATEPWIGGAPDSAWYRIASHHCRAAGFTPEVAFTSDDYAAVQALVAAGLGVAVIPGLAVTHPLPGVEVRALATNAPVRQICAARPRDGYRGPAVTAMLESLSRAAQALSPDPPINRG</sequence>
<dbReference type="GO" id="GO:0003677">
    <property type="term" value="F:DNA binding"/>
    <property type="evidence" value="ECO:0007669"/>
    <property type="project" value="UniProtKB-KW"/>
</dbReference>
<keyword evidence="4" id="KW-0804">Transcription</keyword>
<evidence type="ECO:0000256" key="3">
    <source>
        <dbReference type="ARBA" id="ARBA00023125"/>
    </source>
</evidence>
<dbReference type="EMBL" id="JAPDOD010000021">
    <property type="protein sequence ID" value="MDA0162911.1"/>
    <property type="molecule type" value="Genomic_DNA"/>
</dbReference>
<evidence type="ECO:0000256" key="4">
    <source>
        <dbReference type="ARBA" id="ARBA00023163"/>
    </source>
</evidence>
<dbReference type="InterPro" id="IPR050950">
    <property type="entry name" value="HTH-type_LysR_regulators"/>
</dbReference>
<comment type="caution">
    <text evidence="6">The sequence shown here is derived from an EMBL/GenBank/DDBJ whole genome shotgun (WGS) entry which is preliminary data.</text>
</comment>
<dbReference type="SUPFAM" id="SSF53850">
    <property type="entry name" value="Periplasmic binding protein-like II"/>
    <property type="match status" value="1"/>
</dbReference>
<organism evidence="6 7">
    <name type="scientific">Solirubrobacter ginsenosidimutans</name>
    <dbReference type="NCBI Taxonomy" id="490573"/>
    <lineage>
        <taxon>Bacteria</taxon>
        <taxon>Bacillati</taxon>
        <taxon>Actinomycetota</taxon>
        <taxon>Thermoleophilia</taxon>
        <taxon>Solirubrobacterales</taxon>
        <taxon>Solirubrobacteraceae</taxon>
        <taxon>Solirubrobacter</taxon>
    </lineage>
</organism>
<dbReference type="PANTHER" id="PTHR30419">
    <property type="entry name" value="HTH-TYPE TRANSCRIPTIONAL REGULATOR YBHD"/>
    <property type="match status" value="1"/>
</dbReference>
<dbReference type="FunFam" id="1.10.10.10:FF:000001">
    <property type="entry name" value="LysR family transcriptional regulator"/>
    <property type="match status" value="1"/>
</dbReference>
<dbReference type="AlphaFoldDB" id="A0A9X3MW58"/>
<evidence type="ECO:0000313" key="6">
    <source>
        <dbReference type="EMBL" id="MDA0162911.1"/>
    </source>
</evidence>